<reference evidence="4" key="1">
    <citation type="submission" date="2018-03" db="EMBL/GenBank/DDBJ databases">
        <authorList>
            <person name="Navarro De La Torre S."/>
        </authorList>
    </citation>
    <scope>NUCLEOTIDE SEQUENCE [LARGE SCALE GENOMIC DNA]</scope>
    <source>
        <strain evidence="4">EAod3</strain>
    </source>
</reference>
<dbReference type="PRINTS" id="PR00038">
    <property type="entry name" value="HTHLUXR"/>
</dbReference>
<sequence>MSDQLAITDIPCPDDLFSSPLSQLIEEMREGVMLLDPDGSLRWANRAALAMHEVSRVDALGTTIVEYRERFQLRFKTPHDQPHPPVVQLLEGTPFDDVVVEVLLPDQADHLRVHRTRGRVLSIDDTTHVAALIIEDITALASAEERFERSFNINPAPALICRLHDQRFIRVNQGFLDMTELSEQDVLDRSIHELDVFAGADQREQALRRLEEGLMIAQMEAVLHPRSTGESKCVVVAGQPIEVGEEDCMLLTFTDLEPTRRAQSALRRSEAQFSTLFHLSPVPTALADHHTLSLLEVNDAFNSALGHDASVSQTGPLTQYAPLPAAVRRRILSALDAGETISGLESNVTIPGGDCLTWLISATMVSIDDHDRVLLTLVDITQRKRTEAELFAAIDTVMQDASWFTRTLVEKLASVRHTRHSVPVTSPSVINLSVREREVLILLCQGLSDKRVATELSLAHSTVRNYIASLYRKLDVHSRSEAIIVARQQGLDVAPDSKKTS</sequence>
<dbReference type="CDD" id="cd06170">
    <property type="entry name" value="LuxR_C_like"/>
    <property type="match status" value="1"/>
</dbReference>
<dbReference type="NCBIfam" id="TIGR00229">
    <property type="entry name" value="sensory_box"/>
    <property type="match status" value="2"/>
</dbReference>
<evidence type="ECO:0000256" key="1">
    <source>
        <dbReference type="ARBA" id="ARBA00023125"/>
    </source>
</evidence>
<organism evidence="3 4">
    <name type="scientific">Kushneria phyllosphaerae</name>
    <dbReference type="NCBI Taxonomy" id="2100822"/>
    <lineage>
        <taxon>Bacteria</taxon>
        <taxon>Pseudomonadati</taxon>
        <taxon>Pseudomonadota</taxon>
        <taxon>Gammaproteobacteria</taxon>
        <taxon>Oceanospirillales</taxon>
        <taxon>Halomonadaceae</taxon>
        <taxon>Kushneria</taxon>
    </lineage>
</organism>
<dbReference type="EMBL" id="ONZI01000001">
    <property type="protein sequence ID" value="SPJ32942.1"/>
    <property type="molecule type" value="Genomic_DNA"/>
</dbReference>
<keyword evidence="4" id="KW-1185">Reference proteome</keyword>
<proteinExistence type="predicted"/>
<dbReference type="Gene3D" id="3.30.450.20">
    <property type="entry name" value="PAS domain"/>
    <property type="match status" value="3"/>
</dbReference>
<dbReference type="Pfam" id="PF13426">
    <property type="entry name" value="PAS_9"/>
    <property type="match status" value="1"/>
</dbReference>
<dbReference type="InterPro" id="IPR036388">
    <property type="entry name" value="WH-like_DNA-bd_sf"/>
</dbReference>
<name>A0A2R8CJE9_9GAMM</name>
<gene>
    <name evidence="3" type="primary">desR</name>
    <name evidence="3" type="ORF">KSP9073_00944</name>
</gene>
<dbReference type="InterPro" id="IPR000014">
    <property type="entry name" value="PAS"/>
</dbReference>
<dbReference type="SMART" id="SM00421">
    <property type="entry name" value="HTH_LUXR"/>
    <property type="match status" value="1"/>
</dbReference>
<dbReference type="Gene3D" id="1.10.10.10">
    <property type="entry name" value="Winged helix-like DNA-binding domain superfamily/Winged helix DNA-binding domain"/>
    <property type="match status" value="1"/>
</dbReference>
<dbReference type="InterPro" id="IPR039420">
    <property type="entry name" value="WalR-like"/>
</dbReference>
<dbReference type="OrthoDB" id="434992at2"/>
<dbReference type="Pfam" id="PF00196">
    <property type="entry name" value="GerE"/>
    <property type="match status" value="1"/>
</dbReference>
<dbReference type="SMART" id="SM00091">
    <property type="entry name" value="PAS"/>
    <property type="match status" value="3"/>
</dbReference>
<dbReference type="SUPFAM" id="SSF46894">
    <property type="entry name" value="C-terminal effector domain of the bipartite response regulators"/>
    <property type="match status" value="1"/>
</dbReference>
<dbReference type="PROSITE" id="PS50043">
    <property type="entry name" value="HTH_LUXR_2"/>
    <property type="match status" value="1"/>
</dbReference>
<dbReference type="InterPro" id="IPR035965">
    <property type="entry name" value="PAS-like_dom_sf"/>
</dbReference>
<evidence type="ECO:0000313" key="3">
    <source>
        <dbReference type="EMBL" id="SPJ32942.1"/>
    </source>
</evidence>
<accession>A0A2R8CJE9</accession>
<dbReference type="GO" id="GO:0006355">
    <property type="term" value="P:regulation of DNA-templated transcription"/>
    <property type="evidence" value="ECO:0007669"/>
    <property type="project" value="InterPro"/>
</dbReference>
<dbReference type="GO" id="GO:0003677">
    <property type="term" value="F:DNA binding"/>
    <property type="evidence" value="ECO:0007669"/>
    <property type="project" value="UniProtKB-KW"/>
</dbReference>
<dbReference type="PANTHER" id="PTHR43214:SF38">
    <property type="entry name" value="NITRATE_NITRITE RESPONSE REGULATOR PROTEIN NARL"/>
    <property type="match status" value="1"/>
</dbReference>
<dbReference type="InterPro" id="IPR000792">
    <property type="entry name" value="Tscrpt_reg_LuxR_C"/>
</dbReference>
<evidence type="ECO:0000313" key="4">
    <source>
        <dbReference type="Proteomes" id="UP000244934"/>
    </source>
</evidence>
<feature type="domain" description="HTH luxR-type" evidence="2">
    <location>
        <begin position="425"/>
        <end position="490"/>
    </location>
</feature>
<dbReference type="RefSeq" id="WP_108841726.1">
    <property type="nucleotide sequence ID" value="NZ_ONZI01000001.1"/>
</dbReference>
<evidence type="ECO:0000259" key="2">
    <source>
        <dbReference type="PROSITE" id="PS50043"/>
    </source>
</evidence>
<dbReference type="AlphaFoldDB" id="A0A2R8CJE9"/>
<dbReference type="InterPro" id="IPR016032">
    <property type="entry name" value="Sig_transdc_resp-reg_C-effctor"/>
</dbReference>
<dbReference type="PANTHER" id="PTHR43214">
    <property type="entry name" value="TWO-COMPONENT RESPONSE REGULATOR"/>
    <property type="match status" value="1"/>
</dbReference>
<dbReference type="SUPFAM" id="SSF55785">
    <property type="entry name" value="PYP-like sensor domain (PAS domain)"/>
    <property type="match status" value="3"/>
</dbReference>
<protein>
    <submittedName>
        <fullName evidence="3">Transcriptional regulatory protein DesR</fullName>
    </submittedName>
</protein>
<dbReference type="Pfam" id="PF13188">
    <property type="entry name" value="PAS_8"/>
    <property type="match status" value="2"/>
</dbReference>
<keyword evidence="1" id="KW-0238">DNA-binding</keyword>
<dbReference type="Proteomes" id="UP000244934">
    <property type="component" value="Unassembled WGS sequence"/>
</dbReference>